<gene>
    <name evidence="2" type="ORF">L917_07452</name>
</gene>
<evidence type="ECO:0000256" key="1">
    <source>
        <dbReference type="SAM" id="SignalP"/>
    </source>
</evidence>
<accession>W2LB20</accession>
<proteinExistence type="predicted"/>
<protein>
    <recommendedName>
        <fullName evidence="3">Secreted protein</fullName>
    </recommendedName>
</protein>
<keyword evidence="1" id="KW-0732">Signal</keyword>
<feature type="non-terminal residue" evidence="2">
    <location>
        <position position="1"/>
    </location>
</feature>
<reference evidence="2" key="1">
    <citation type="submission" date="2013-11" db="EMBL/GenBank/DDBJ databases">
        <title>The Genome Sequence of Phytophthora parasitica CHvinca01.</title>
        <authorList>
            <consortium name="The Broad Institute Genomics Platform"/>
            <person name="Russ C."/>
            <person name="Tyler B."/>
            <person name="Panabieres F."/>
            <person name="Shan W."/>
            <person name="Tripathy S."/>
            <person name="Grunwald N."/>
            <person name="Machado M."/>
            <person name="Johnson C.S."/>
            <person name="Arredondo F."/>
            <person name="Hong C."/>
            <person name="Coffey M."/>
            <person name="Young S.K."/>
            <person name="Zeng Q."/>
            <person name="Gargeya S."/>
            <person name="Fitzgerald M."/>
            <person name="Abouelleil A."/>
            <person name="Alvarado L."/>
            <person name="Chapman S.B."/>
            <person name="Gainer-Dewar J."/>
            <person name="Goldberg J."/>
            <person name="Griggs A."/>
            <person name="Gujja S."/>
            <person name="Hansen M."/>
            <person name="Howarth C."/>
            <person name="Imamovic A."/>
            <person name="Ireland A."/>
            <person name="Larimer J."/>
            <person name="McCowan C."/>
            <person name="Murphy C."/>
            <person name="Pearson M."/>
            <person name="Poon T.W."/>
            <person name="Priest M."/>
            <person name="Roberts A."/>
            <person name="Saif S."/>
            <person name="Shea T."/>
            <person name="Sykes S."/>
            <person name="Wortman J."/>
            <person name="Nusbaum C."/>
            <person name="Birren B."/>
        </authorList>
    </citation>
    <scope>NUCLEOTIDE SEQUENCE [LARGE SCALE GENOMIC DNA]</scope>
    <source>
        <strain evidence="2">CHvinca01</strain>
    </source>
</reference>
<dbReference type="AlphaFoldDB" id="W2LB20"/>
<organism evidence="2">
    <name type="scientific">Phytophthora nicotianae</name>
    <name type="common">Potato buckeye rot agent</name>
    <name type="synonym">Phytophthora parasitica</name>
    <dbReference type="NCBI Taxonomy" id="4792"/>
    <lineage>
        <taxon>Eukaryota</taxon>
        <taxon>Sar</taxon>
        <taxon>Stramenopiles</taxon>
        <taxon>Oomycota</taxon>
        <taxon>Peronosporomycetes</taxon>
        <taxon>Peronosporales</taxon>
        <taxon>Peronosporaceae</taxon>
        <taxon>Phytophthora</taxon>
    </lineage>
</organism>
<dbReference type="EMBL" id="KI679359">
    <property type="protein sequence ID" value="ETL94623.1"/>
    <property type="molecule type" value="Genomic_DNA"/>
</dbReference>
<dbReference type="Proteomes" id="UP000054423">
    <property type="component" value="Unassembled WGS sequence"/>
</dbReference>
<feature type="signal peptide" evidence="1">
    <location>
        <begin position="1"/>
        <end position="16"/>
    </location>
</feature>
<feature type="chain" id="PRO_5004819508" description="Secreted protein" evidence="1">
    <location>
        <begin position="17"/>
        <end position="160"/>
    </location>
</feature>
<sequence>TTGFLVFFFLFGVVSAASLPEVLPEDDAEVTAAAGFFVFFVLGVVAELPAPAVLPSASEAVSVSFVNSPSILPYFDIRLLVDGRAAVPGIGVVVANSPDVSSAAGVAPEGGEAGAGVSSSLPNQSKKPRSSCFLIFSSCESGIFAGATVPSWSFDVSSVF</sequence>
<evidence type="ECO:0000313" key="2">
    <source>
        <dbReference type="EMBL" id="ETL94623.1"/>
    </source>
</evidence>
<name>W2LB20_PHYNI</name>
<evidence type="ECO:0008006" key="3">
    <source>
        <dbReference type="Google" id="ProtNLM"/>
    </source>
</evidence>